<name>A0AAW1D634_9HEMI</name>
<dbReference type="Proteomes" id="UP001461498">
    <property type="component" value="Unassembled WGS sequence"/>
</dbReference>
<sequence>MNPNAQPSKQNFYDNHISSISLSESLIDDDTEQLIHSNVVVLNSKSKLAIKSNHGNISSVKNGFSENGDSEQINCLNGDDSEYLCSHSCPYHLKVRRFNERQLNAS</sequence>
<organism evidence="1 2">
    <name type="scientific">Rhynocoris fuscipes</name>
    <dbReference type="NCBI Taxonomy" id="488301"/>
    <lineage>
        <taxon>Eukaryota</taxon>
        <taxon>Metazoa</taxon>
        <taxon>Ecdysozoa</taxon>
        <taxon>Arthropoda</taxon>
        <taxon>Hexapoda</taxon>
        <taxon>Insecta</taxon>
        <taxon>Pterygota</taxon>
        <taxon>Neoptera</taxon>
        <taxon>Paraneoptera</taxon>
        <taxon>Hemiptera</taxon>
        <taxon>Heteroptera</taxon>
        <taxon>Panheteroptera</taxon>
        <taxon>Cimicomorpha</taxon>
        <taxon>Reduviidae</taxon>
        <taxon>Harpactorinae</taxon>
        <taxon>Harpactorini</taxon>
        <taxon>Rhynocoris</taxon>
    </lineage>
</organism>
<accession>A0AAW1D634</accession>
<evidence type="ECO:0000313" key="2">
    <source>
        <dbReference type="Proteomes" id="UP001461498"/>
    </source>
</evidence>
<protein>
    <submittedName>
        <fullName evidence="1">Uncharacterized protein</fullName>
    </submittedName>
</protein>
<dbReference type="EMBL" id="JAPXFL010000006">
    <property type="protein sequence ID" value="KAK9505454.1"/>
    <property type="molecule type" value="Genomic_DNA"/>
</dbReference>
<reference evidence="1 2" key="1">
    <citation type="submission" date="2022-12" db="EMBL/GenBank/DDBJ databases">
        <title>Chromosome-level genome assembly of true bugs.</title>
        <authorList>
            <person name="Ma L."/>
            <person name="Li H."/>
        </authorList>
    </citation>
    <scope>NUCLEOTIDE SEQUENCE [LARGE SCALE GENOMIC DNA]</scope>
    <source>
        <strain evidence="1">Lab_2022b</strain>
    </source>
</reference>
<keyword evidence="2" id="KW-1185">Reference proteome</keyword>
<comment type="caution">
    <text evidence="1">The sequence shown here is derived from an EMBL/GenBank/DDBJ whole genome shotgun (WGS) entry which is preliminary data.</text>
</comment>
<gene>
    <name evidence="1" type="ORF">O3M35_009512</name>
</gene>
<proteinExistence type="predicted"/>
<dbReference type="AlphaFoldDB" id="A0AAW1D634"/>
<evidence type="ECO:0000313" key="1">
    <source>
        <dbReference type="EMBL" id="KAK9505454.1"/>
    </source>
</evidence>